<dbReference type="AlphaFoldDB" id="A0A0E9PPX0"/>
<reference evidence="1" key="1">
    <citation type="submission" date="2014-11" db="EMBL/GenBank/DDBJ databases">
        <authorList>
            <person name="Amaro Gonzalez C."/>
        </authorList>
    </citation>
    <scope>NUCLEOTIDE SEQUENCE</scope>
</reference>
<accession>A0A0E9PPX0</accession>
<dbReference type="EMBL" id="GBXM01101886">
    <property type="protein sequence ID" value="JAH06691.1"/>
    <property type="molecule type" value="Transcribed_RNA"/>
</dbReference>
<reference evidence="1" key="2">
    <citation type="journal article" date="2015" name="Fish Shellfish Immunol.">
        <title>Early steps in the European eel (Anguilla anguilla)-Vibrio vulnificus interaction in the gills: Role of the RtxA13 toxin.</title>
        <authorList>
            <person name="Callol A."/>
            <person name="Pajuelo D."/>
            <person name="Ebbesson L."/>
            <person name="Teles M."/>
            <person name="MacKenzie S."/>
            <person name="Amaro C."/>
        </authorList>
    </citation>
    <scope>NUCLEOTIDE SEQUENCE</scope>
</reference>
<evidence type="ECO:0000313" key="1">
    <source>
        <dbReference type="EMBL" id="JAH06691.1"/>
    </source>
</evidence>
<proteinExistence type="predicted"/>
<sequence>MHFHNSLTGLIITIYLYCAELDYI</sequence>
<name>A0A0E9PPX0_ANGAN</name>
<organism evidence="1">
    <name type="scientific">Anguilla anguilla</name>
    <name type="common">European freshwater eel</name>
    <name type="synonym">Muraena anguilla</name>
    <dbReference type="NCBI Taxonomy" id="7936"/>
    <lineage>
        <taxon>Eukaryota</taxon>
        <taxon>Metazoa</taxon>
        <taxon>Chordata</taxon>
        <taxon>Craniata</taxon>
        <taxon>Vertebrata</taxon>
        <taxon>Euteleostomi</taxon>
        <taxon>Actinopterygii</taxon>
        <taxon>Neopterygii</taxon>
        <taxon>Teleostei</taxon>
        <taxon>Anguilliformes</taxon>
        <taxon>Anguillidae</taxon>
        <taxon>Anguilla</taxon>
    </lineage>
</organism>
<protein>
    <submittedName>
        <fullName evidence="1">Uncharacterized protein</fullName>
    </submittedName>
</protein>